<comment type="caution">
    <text evidence="2">The sequence shown here is derived from an EMBL/GenBank/DDBJ whole genome shotgun (WGS) entry which is preliminary data.</text>
</comment>
<dbReference type="AlphaFoldDB" id="A0A8S2H4L0"/>
<evidence type="ECO:0000256" key="1">
    <source>
        <dbReference type="SAM" id="MobiDB-lite"/>
    </source>
</evidence>
<sequence length="447" mass="49895">MQQLQQEYLSVNFDFNKFQPTIVVSPDYTTVTAGSVSTSVLATTISTPVIITSSPVTPRPLFCYNCVVREFGNLDSTIIWNQNYDCRFEVKSYDFCSIILYYTKTFNAPSNNETVIVEMDGIENMRMSKLSKEARFFRNRHNRYDKKPISKPRRSKRQDNPFHEGGQVFGKPPTTDFIITALDITVATTNDGDKYYEQIREISYICKTDFCNHYSNIQTLLNAADVKINNNDEVNNFITNKVETSTCWSYANVSSTVPEPFNSFGCGASTPPTSQTSCYSCQTFAFTPDEQGSTQVCGICENNIEEFDTLIAEQRLHLRSQALSYTDLFYTICATSDCNNQDTMQQLQQEYLSVNFDFNKFQPTIVVPAEYTTITSASVTATSARVTATSPRVTTTSVRATATVAPVGTTSVPRGTTATSASHGKSSVSHTSMVTIIFLLSLQTIFT</sequence>
<organism evidence="2 3">
    <name type="scientific">Didymodactylos carnosus</name>
    <dbReference type="NCBI Taxonomy" id="1234261"/>
    <lineage>
        <taxon>Eukaryota</taxon>
        <taxon>Metazoa</taxon>
        <taxon>Spiralia</taxon>
        <taxon>Gnathifera</taxon>
        <taxon>Rotifera</taxon>
        <taxon>Eurotatoria</taxon>
        <taxon>Bdelloidea</taxon>
        <taxon>Philodinida</taxon>
        <taxon>Philodinidae</taxon>
        <taxon>Didymodactylos</taxon>
    </lineage>
</organism>
<dbReference type="EMBL" id="CAJOBC010000563">
    <property type="protein sequence ID" value="CAF3601085.1"/>
    <property type="molecule type" value="Genomic_DNA"/>
</dbReference>
<feature type="compositionally biased region" description="Basic residues" evidence="1">
    <location>
        <begin position="145"/>
        <end position="156"/>
    </location>
</feature>
<reference evidence="2" key="1">
    <citation type="submission" date="2021-02" db="EMBL/GenBank/DDBJ databases">
        <authorList>
            <person name="Nowell W R."/>
        </authorList>
    </citation>
    <scope>NUCLEOTIDE SEQUENCE</scope>
</reference>
<feature type="region of interest" description="Disordered" evidence="1">
    <location>
        <begin position="145"/>
        <end position="171"/>
    </location>
</feature>
<gene>
    <name evidence="2" type="ORF">SRO942_LOCUS4242</name>
</gene>
<evidence type="ECO:0000313" key="3">
    <source>
        <dbReference type="Proteomes" id="UP000681722"/>
    </source>
</evidence>
<proteinExistence type="predicted"/>
<evidence type="ECO:0000313" key="2">
    <source>
        <dbReference type="EMBL" id="CAF3601085.1"/>
    </source>
</evidence>
<protein>
    <submittedName>
        <fullName evidence="2">Uncharacterized protein</fullName>
    </submittedName>
</protein>
<accession>A0A8S2H4L0</accession>
<dbReference type="Proteomes" id="UP000681722">
    <property type="component" value="Unassembled WGS sequence"/>
</dbReference>
<name>A0A8S2H4L0_9BILA</name>